<evidence type="ECO:0000256" key="3">
    <source>
        <dbReference type="ARBA" id="ARBA00022844"/>
    </source>
</evidence>
<name>A0AAU7E1B5_9VIRU</name>
<feature type="region of interest" description="Disordered" evidence="4">
    <location>
        <begin position="1"/>
        <end position="49"/>
    </location>
</feature>
<reference evidence="6" key="1">
    <citation type="journal article" date="2024" name="Microbiome">
        <title>Substantial viral diversity in bats and rodents from East Africa: insights into evolution, recombination, and cocirculation.</title>
        <authorList>
            <person name="Wang D."/>
            <person name="Yang X."/>
            <person name="Ren Z."/>
            <person name="Hu B."/>
            <person name="Zhao H."/>
            <person name="Yang K."/>
            <person name="Shi P."/>
            <person name="Zhang Z."/>
            <person name="Feng Q."/>
            <person name="Nawenja C.V."/>
            <person name="Obanda V."/>
            <person name="Robert K."/>
            <person name="Nalikka B."/>
            <person name="Waruhiu C.N."/>
            <person name="Ochola G.O."/>
            <person name="Onyuok S.O."/>
            <person name="Ochieng H."/>
            <person name="Li B."/>
            <person name="Zhu Y."/>
            <person name="Si H."/>
            <person name="Yin J."/>
            <person name="Kristiansen K."/>
            <person name="Jin X."/>
            <person name="Xu X."/>
            <person name="Xiao M."/>
            <person name="Agwanda B."/>
            <person name="Ommeh S."/>
            <person name="Li J."/>
            <person name="Shi Z.L."/>
        </authorList>
    </citation>
    <scope>NUCLEOTIDE SEQUENCE</scope>
    <source>
        <strain evidence="6">2A/Uganda/UV32/2018</strain>
    </source>
</reference>
<sequence>MPHKGKDDAKHSKDRGKVEVKVEVGKAGKPSTPKPKPKPPKGQVKSGAIAKAVAKDIKKTGLEGPRPRQSIRVSATVGFINGSDKEGPVLAISQNLHPALTKEPQGGTAFGPLAAAAAQFGQWRLNSVTVNLTPLVGASAAAGTVVRLSVNTTDGALPVTWGGLGARHHRDVSIGQQCRWNIDRGVLSGPRQTWWLTDTNETGAQSAGPSIEAHVLGQTTSTYQNAAWTKPLFMVELHGRWEFTTYANQPGLGVLERSEASENVTFSKDQTTGALTMSVASTSSVALFMGTSFERSAHIASGARASETVWKIVDVGAKAAASVAPTPFNWVIRGGLWFVKRIFGAASDATVSYTVYESLNNALTNSPIIPDAVTGGTVNAMNLQMSQMNNPNIGPTGSTPGVMSTPTVTPDMCDNFLIVGMARTLYESKTGNTWQNLGNSFFPWSNSSNKTLMQVQKPGESIKRIQLMGGFLFQDAGTGTPTPPVLYGFNSTRFMGQLELSSLRPSGLTVNNKDGRAFGNVLLCKSENFDGSSSALSLTFVFGVITNAQAAEGMNPSDQWTIRCPSNIQPTQSGSPNYDFTKLYVTAVPNVRLEAKAMAVGVYFAFYAYGNFAIGGPGIVPPSVEYPVSTGPESFYCSNPSSENNTLPWDMVIGMSRSRNTELSLRLLKPTLPTDPVDEIVARVLRELHGGCPDSDPDEDGYQESVSDIEVVHSGEVEADYPSPQAQIAASGLTPELAARVMSALWPQGQSPGFSPPN</sequence>
<dbReference type="InterPro" id="IPR004337">
    <property type="entry name" value="Astro_capsid_N"/>
</dbReference>
<dbReference type="EMBL" id="PP711872">
    <property type="protein sequence ID" value="XBH23919.1"/>
    <property type="molecule type" value="Genomic_RNA"/>
</dbReference>
<organism evidence="6">
    <name type="scientific">Rousettus bat astrovirus</name>
    <dbReference type="NCBI Taxonomy" id="3141900"/>
    <lineage>
        <taxon>Viruses</taxon>
        <taxon>Riboviria</taxon>
        <taxon>Orthornavirae</taxon>
        <taxon>Pisuviricota</taxon>
        <taxon>Stelpaviricetes</taxon>
        <taxon>Stellavirales</taxon>
        <taxon>Astroviridae</taxon>
    </lineage>
</organism>
<dbReference type="InterPro" id="IPR029053">
    <property type="entry name" value="Viral_coat"/>
</dbReference>
<keyword evidence="3" id="KW-0946">Virion</keyword>
<comment type="subcellular location">
    <subcellularLocation>
        <location evidence="1">Virion</location>
    </subcellularLocation>
</comment>
<keyword evidence="2" id="KW-0167">Capsid protein</keyword>
<evidence type="ECO:0000256" key="2">
    <source>
        <dbReference type="ARBA" id="ARBA00022561"/>
    </source>
</evidence>
<proteinExistence type="predicted"/>
<evidence type="ECO:0000313" key="6">
    <source>
        <dbReference type="EMBL" id="XBH23919.1"/>
    </source>
</evidence>
<evidence type="ECO:0000256" key="4">
    <source>
        <dbReference type="SAM" id="MobiDB-lite"/>
    </source>
</evidence>
<feature type="domain" description="Astrovirus capsid protein inner core" evidence="5">
    <location>
        <begin position="11"/>
        <end position="246"/>
    </location>
</feature>
<dbReference type="GO" id="GO:0019028">
    <property type="term" value="C:viral capsid"/>
    <property type="evidence" value="ECO:0007669"/>
    <property type="project" value="UniProtKB-KW"/>
</dbReference>
<protein>
    <submittedName>
        <fullName evidence="6">Capsid protein</fullName>
    </submittedName>
</protein>
<evidence type="ECO:0000259" key="5">
    <source>
        <dbReference type="Pfam" id="PF03115"/>
    </source>
</evidence>
<feature type="compositionally biased region" description="Basic and acidic residues" evidence="4">
    <location>
        <begin position="1"/>
        <end position="26"/>
    </location>
</feature>
<reference evidence="6" key="2">
    <citation type="submission" date="2024-02" db="EMBL/GenBank/DDBJ databases">
        <authorList>
            <person name="Hu B."/>
        </authorList>
    </citation>
    <scope>NUCLEOTIDE SEQUENCE</scope>
    <source>
        <strain evidence="6">2A/Uganda/UV32/2018</strain>
    </source>
</reference>
<accession>A0AAU7E1B5</accession>
<evidence type="ECO:0000256" key="1">
    <source>
        <dbReference type="ARBA" id="ARBA00004328"/>
    </source>
</evidence>
<dbReference type="Pfam" id="PF03115">
    <property type="entry name" value="Astro_capsid_N"/>
    <property type="match status" value="1"/>
</dbReference>
<dbReference type="Gene3D" id="2.60.120.20">
    <property type="match status" value="1"/>
</dbReference>